<keyword evidence="4" id="KW-0347">Helicase</keyword>
<evidence type="ECO:0000313" key="10">
    <source>
        <dbReference type="Proteomes" id="UP001201240"/>
    </source>
</evidence>
<dbReference type="Proteomes" id="UP001201240">
    <property type="component" value="Unassembled WGS sequence"/>
</dbReference>
<evidence type="ECO:0000259" key="7">
    <source>
        <dbReference type="Pfam" id="PF13086"/>
    </source>
</evidence>
<keyword evidence="3" id="KW-0378">Hydrolase</keyword>
<dbReference type="Pfam" id="PF13087">
    <property type="entry name" value="AAA_12"/>
    <property type="match status" value="1"/>
</dbReference>
<dbReference type="SUPFAM" id="SSF52540">
    <property type="entry name" value="P-loop containing nucleoside triphosphate hydrolases"/>
    <property type="match status" value="1"/>
</dbReference>
<organism evidence="9 10">
    <name type="scientific">Ureaplasma urealyticum</name>
    <name type="common">Ureaplasma urealyticum biotype 2</name>
    <dbReference type="NCBI Taxonomy" id="2130"/>
    <lineage>
        <taxon>Bacteria</taxon>
        <taxon>Bacillati</taxon>
        <taxon>Mycoplasmatota</taxon>
        <taxon>Mycoplasmoidales</taxon>
        <taxon>Mycoplasmoidaceae</taxon>
        <taxon>Ureaplasma</taxon>
    </lineage>
</organism>
<dbReference type="RefSeq" id="WP_234493677.1">
    <property type="nucleotide sequence ID" value="NZ_JAJBIS010000001.1"/>
</dbReference>
<dbReference type="Gene3D" id="3.40.50.300">
    <property type="entry name" value="P-loop containing nucleotide triphosphate hydrolases"/>
    <property type="match status" value="2"/>
</dbReference>
<keyword evidence="2" id="KW-0547">Nucleotide-binding</keyword>
<accession>A0ABD4SMI6</accession>
<feature type="coiled-coil region" evidence="6">
    <location>
        <begin position="363"/>
        <end position="390"/>
    </location>
</feature>
<gene>
    <name evidence="9" type="ORF">LH652_01935</name>
</gene>
<comment type="similarity">
    <text evidence="1">Belongs to the DNA2/NAM7 helicase family.</text>
</comment>
<feature type="domain" description="DNA2/NAM7 helicase-like C-terminal" evidence="8">
    <location>
        <begin position="373"/>
        <end position="480"/>
    </location>
</feature>
<evidence type="ECO:0000256" key="2">
    <source>
        <dbReference type="ARBA" id="ARBA00022741"/>
    </source>
</evidence>
<dbReference type="InterPro" id="IPR027417">
    <property type="entry name" value="P-loop_NTPase"/>
</dbReference>
<reference evidence="9 10" key="1">
    <citation type="submission" date="2021-10" db="EMBL/GenBank/DDBJ databases">
        <title>Sequencing the mobilome of antimicrobial resistant bacterial isolates spanning a range of GC content: The potential of a sustainable low cost, low infrastructure approach for surveillance with Oxford Nanopore sequencing.</title>
        <authorList>
            <person name="Sands K."/>
        </authorList>
    </citation>
    <scope>NUCLEOTIDE SEQUENCE [LARGE SCALE GENOMIC DNA]</scope>
    <source>
        <strain evidence="9 10">MIN-202</strain>
    </source>
</reference>
<feature type="coiled-coil region" evidence="6">
    <location>
        <begin position="4"/>
        <end position="31"/>
    </location>
</feature>
<keyword evidence="6" id="KW-0175">Coiled coil</keyword>
<keyword evidence="5" id="KW-0067">ATP-binding</keyword>
<dbReference type="GO" id="GO:0016787">
    <property type="term" value="F:hydrolase activity"/>
    <property type="evidence" value="ECO:0007669"/>
    <property type="project" value="UniProtKB-KW"/>
</dbReference>
<evidence type="ECO:0000256" key="5">
    <source>
        <dbReference type="ARBA" id="ARBA00022840"/>
    </source>
</evidence>
<evidence type="ECO:0000256" key="1">
    <source>
        <dbReference type="ARBA" id="ARBA00007913"/>
    </source>
</evidence>
<dbReference type="GO" id="GO:0004386">
    <property type="term" value="F:helicase activity"/>
    <property type="evidence" value="ECO:0007669"/>
    <property type="project" value="UniProtKB-KW"/>
</dbReference>
<name>A0ABD4SMI6_UREUR</name>
<evidence type="ECO:0000259" key="8">
    <source>
        <dbReference type="Pfam" id="PF13087"/>
    </source>
</evidence>
<sequence>MNKATDHKNVYQDFKDAYEELKNEQNKIYNEAEKYLKYKRHVQKLKNLCNKTVDNSLQQTDEILCKPISNTQNSKQNHRFHKLIEWFSKKKSKQTKELVDDDQYEIENLKKSISDYEQEAKANGVINLLDVYEECHDYEELQNFIPWFSNDFRTKQTNLFILALKVRKQFLKEQVHNLKKAIKIWHDKNTYRQHKSAIQNAWHWINLAIPIISSTFASFNNMMNSMPKNSLGYVICDEAGQALPQVAVGAIFRSYKFIAVGDPKQIKPVLSYKIDTLLDVSVQTLVDKASKYGYYTQSNNDQDTTNWIGIPLWVHRRCTNPMFAIANAIAYDNKMVLSKNMQNLKGKTKWFNIKGKAIENYVKEQGEKLREELINKKKELSENHELKDKKIYVITPFKNVAKKLSALLKNDFDKINSNSHESISVGTVHIFQGKEAPIVYLVMGADEQTINAAEWAVTEPNIINVAATRAKKEFYIIGDKELYKNLGCMKKTIEIIDKYNQDSD</sequence>
<dbReference type="InterPro" id="IPR041679">
    <property type="entry name" value="DNA2/NAM7-like_C"/>
</dbReference>
<dbReference type="InterPro" id="IPR041677">
    <property type="entry name" value="DNA2/NAM7_AAA_11"/>
</dbReference>
<dbReference type="AlphaFoldDB" id="A0ABD4SMI6"/>
<dbReference type="PANTHER" id="PTHR43788:SF8">
    <property type="entry name" value="DNA-BINDING PROTEIN SMUBP-2"/>
    <property type="match status" value="1"/>
</dbReference>
<dbReference type="InterPro" id="IPR050534">
    <property type="entry name" value="Coronavir_polyprotein_1ab"/>
</dbReference>
<evidence type="ECO:0000313" key="9">
    <source>
        <dbReference type="EMBL" id="MCF1349050.1"/>
    </source>
</evidence>
<evidence type="ECO:0000256" key="6">
    <source>
        <dbReference type="SAM" id="Coils"/>
    </source>
</evidence>
<dbReference type="PANTHER" id="PTHR43788">
    <property type="entry name" value="DNA2/NAM7 HELICASE FAMILY MEMBER"/>
    <property type="match status" value="1"/>
</dbReference>
<dbReference type="Pfam" id="PF13086">
    <property type="entry name" value="AAA_11"/>
    <property type="match status" value="1"/>
</dbReference>
<dbReference type="EMBL" id="JAJBIS010000001">
    <property type="protein sequence ID" value="MCF1349050.1"/>
    <property type="molecule type" value="Genomic_DNA"/>
</dbReference>
<evidence type="ECO:0000256" key="4">
    <source>
        <dbReference type="ARBA" id="ARBA00022806"/>
    </source>
</evidence>
<dbReference type="GO" id="GO:0005524">
    <property type="term" value="F:ATP binding"/>
    <property type="evidence" value="ECO:0007669"/>
    <property type="project" value="UniProtKB-KW"/>
</dbReference>
<evidence type="ECO:0000256" key="3">
    <source>
        <dbReference type="ARBA" id="ARBA00022801"/>
    </source>
</evidence>
<protein>
    <submittedName>
        <fullName evidence="9">AAA domain-containing protein</fullName>
    </submittedName>
</protein>
<proteinExistence type="inferred from homology"/>
<comment type="caution">
    <text evidence="9">The sequence shown here is derived from an EMBL/GenBank/DDBJ whole genome shotgun (WGS) entry which is preliminary data.</text>
</comment>
<feature type="domain" description="DNA2/NAM7 helicase helicase" evidence="7">
    <location>
        <begin position="49"/>
        <end position="270"/>
    </location>
</feature>